<proteinExistence type="predicted"/>
<evidence type="ECO:0000313" key="3">
    <source>
        <dbReference type="Proteomes" id="UP000828390"/>
    </source>
</evidence>
<evidence type="ECO:0000313" key="2">
    <source>
        <dbReference type="EMBL" id="KAH3812583.1"/>
    </source>
</evidence>
<dbReference type="EMBL" id="JAIWYP010000006">
    <property type="protein sequence ID" value="KAH3812583.1"/>
    <property type="molecule type" value="Genomic_DNA"/>
</dbReference>
<gene>
    <name evidence="2" type="ORF">DPMN_141019</name>
</gene>
<keyword evidence="1" id="KW-0812">Transmembrane</keyword>
<reference evidence="2" key="1">
    <citation type="journal article" date="2019" name="bioRxiv">
        <title>The Genome of the Zebra Mussel, Dreissena polymorpha: A Resource for Invasive Species Research.</title>
        <authorList>
            <person name="McCartney M.A."/>
            <person name="Auch B."/>
            <person name="Kono T."/>
            <person name="Mallez S."/>
            <person name="Zhang Y."/>
            <person name="Obille A."/>
            <person name="Becker A."/>
            <person name="Abrahante J.E."/>
            <person name="Garbe J."/>
            <person name="Badalamenti J.P."/>
            <person name="Herman A."/>
            <person name="Mangelson H."/>
            <person name="Liachko I."/>
            <person name="Sullivan S."/>
            <person name="Sone E.D."/>
            <person name="Koren S."/>
            <person name="Silverstein K.A.T."/>
            <person name="Beckman K.B."/>
            <person name="Gohl D.M."/>
        </authorList>
    </citation>
    <scope>NUCLEOTIDE SEQUENCE</scope>
    <source>
        <strain evidence="2">Duluth1</strain>
        <tissue evidence="2">Whole animal</tissue>
    </source>
</reference>
<keyword evidence="1" id="KW-0472">Membrane</keyword>
<evidence type="ECO:0000256" key="1">
    <source>
        <dbReference type="SAM" id="Phobius"/>
    </source>
</evidence>
<accession>A0A9D4JKW7</accession>
<comment type="caution">
    <text evidence="2">The sequence shown here is derived from an EMBL/GenBank/DDBJ whole genome shotgun (WGS) entry which is preliminary data.</text>
</comment>
<keyword evidence="1" id="KW-1133">Transmembrane helix</keyword>
<dbReference type="AlphaFoldDB" id="A0A9D4JKW7"/>
<sequence>MGVYIVGANECGRHNKANKLSQNHTLMAITSHFVCMIYLQACLQVLLLIKSVRSPPPILVFVYNDITCKFGKG</sequence>
<keyword evidence="3" id="KW-1185">Reference proteome</keyword>
<dbReference type="Proteomes" id="UP000828390">
    <property type="component" value="Unassembled WGS sequence"/>
</dbReference>
<feature type="transmembrane region" description="Helical" evidence="1">
    <location>
        <begin position="26"/>
        <end position="49"/>
    </location>
</feature>
<reference evidence="2" key="2">
    <citation type="submission" date="2020-11" db="EMBL/GenBank/DDBJ databases">
        <authorList>
            <person name="McCartney M.A."/>
            <person name="Auch B."/>
            <person name="Kono T."/>
            <person name="Mallez S."/>
            <person name="Becker A."/>
            <person name="Gohl D.M."/>
            <person name="Silverstein K.A.T."/>
            <person name="Koren S."/>
            <person name="Bechman K.B."/>
            <person name="Herman A."/>
            <person name="Abrahante J.E."/>
            <person name="Garbe J."/>
        </authorList>
    </citation>
    <scope>NUCLEOTIDE SEQUENCE</scope>
    <source>
        <strain evidence="2">Duluth1</strain>
        <tissue evidence="2">Whole animal</tissue>
    </source>
</reference>
<protein>
    <submittedName>
        <fullName evidence="2">Uncharacterized protein</fullName>
    </submittedName>
</protein>
<organism evidence="2 3">
    <name type="scientific">Dreissena polymorpha</name>
    <name type="common">Zebra mussel</name>
    <name type="synonym">Mytilus polymorpha</name>
    <dbReference type="NCBI Taxonomy" id="45954"/>
    <lineage>
        <taxon>Eukaryota</taxon>
        <taxon>Metazoa</taxon>
        <taxon>Spiralia</taxon>
        <taxon>Lophotrochozoa</taxon>
        <taxon>Mollusca</taxon>
        <taxon>Bivalvia</taxon>
        <taxon>Autobranchia</taxon>
        <taxon>Heteroconchia</taxon>
        <taxon>Euheterodonta</taxon>
        <taxon>Imparidentia</taxon>
        <taxon>Neoheterodontei</taxon>
        <taxon>Myida</taxon>
        <taxon>Dreissenoidea</taxon>
        <taxon>Dreissenidae</taxon>
        <taxon>Dreissena</taxon>
    </lineage>
</organism>
<name>A0A9D4JKW7_DREPO</name>